<accession>F9XN20</accession>
<proteinExistence type="predicted"/>
<organism evidence="1 2">
    <name type="scientific">Zymoseptoria tritici (strain CBS 115943 / IPO323)</name>
    <name type="common">Speckled leaf blotch fungus</name>
    <name type="synonym">Septoria tritici</name>
    <dbReference type="NCBI Taxonomy" id="336722"/>
    <lineage>
        <taxon>Eukaryota</taxon>
        <taxon>Fungi</taxon>
        <taxon>Dikarya</taxon>
        <taxon>Ascomycota</taxon>
        <taxon>Pezizomycotina</taxon>
        <taxon>Dothideomycetes</taxon>
        <taxon>Dothideomycetidae</taxon>
        <taxon>Mycosphaerellales</taxon>
        <taxon>Mycosphaerellaceae</taxon>
        <taxon>Zymoseptoria</taxon>
    </lineage>
</organism>
<evidence type="ECO:0000313" key="1">
    <source>
        <dbReference type="EMBL" id="EGP83336.1"/>
    </source>
</evidence>
<sequence length="137" mass="16144">MTYKYKHLFLEAQDEEESDATEMDNPYAGDPLIACIGFLEPARVECLTHVQSKKLLRLVIEGEFRKMKKLPKLHVRGEPKFYERIRQIAPRVIEWEERVVKAEKAADKKGIKRNRKEHLLLWNCRELSPSDRIKEGP</sequence>
<reference evidence="1 2" key="1">
    <citation type="journal article" date="2011" name="PLoS Genet.">
        <title>Finished genome of the fungal wheat pathogen Mycosphaerella graminicola reveals dispensome structure, chromosome plasticity, and stealth pathogenesis.</title>
        <authorList>
            <person name="Goodwin S.B."/>
            <person name="Ben M'barek S."/>
            <person name="Dhillon B."/>
            <person name="Wittenberg A.H.J."/>
            <person name="Crane C.F."/>
            <person name="Hane J.K."/>
            <person name="Foster A.J."/>
            <person name="Van der Lee T.A.J."/>
            <person name="Grimwood J."/>
            <person name="Aerts A."/>
            <person name="Antoniw J."/>
            <person name="Bailey A."/>
            <person name="Bluhm B."/>
            <person name="Bowler J."/>
            <person name="Bristow J."/>
            <person name="van der Burgt A."/>
            <person name="Canto-Canche B."/>
            <person name="Churchill A.C.L."/>
            <person name="Conde-Ferraez L."/>
            <person name="Cools H.J."/>
            <person name="Coutinho P.M."/>
            <person name="Csukai M."/>
            <person name="Dehal P."/>
            <person name="De Wit P."/>
            <person name="Donzelli B."/>
            <person name="van de Geest H.C."/>
            <person name="van Ham R.C.H.J."/>
            <person name="Hammond-Kosack K.E."/>
            <person name="Henrissat B."/>
            <person name="Kilian A."/>
            <person name="Kobayashi A.K."/>
            <person name="Koopmann E."/>
            <person name="Kourmpetis Y."/>
            <person name="Kuzniar A."/>
            <person name="Lindquist E."/>
            <person name="Lombard V."/>
            <person name="Maliepaard C."/>
            <person name="Martins N."/>
            <person name="Mehrabi R."/>
            <person name="Nap J.P.H."/>
            <person name="Ponomarenko A."/>
            <person name="Rudd J.J."/>
            <person name="Salamov A."/>
            <person name="Schmutz J."/>
            <person name="Schouten H.J."/>
            <person name="Shapiro H."/>
            <person name="Stergiopoulos I."/>
            <person name="Torriani S.F.F."/>
            <person name="Tu H."/>
            <person name="de Vries R.P."/>
            <person name="Waalwijk C."/>
            <person name="Ware S.B."/>
            <person name="Wiebenga A."/>
            <person name="Zwiers L.-H."/>
            <person name="Oliver R.P."/>
            <person name="Grigoriev I.V."/>
            <person name="Kema G.H.J."/>
        </authorList>
    </citation>
    <scope>NUCLEOTIDE SEQUENCE [LARGE SCALE GENOMIC DNA]</scope>
    <source>
        <strain evidence="2">CBS 115943 / IPO323</strain>
    </source>
</reference>
<dbReference type="HOGENOM" id="CLU_1866718_0_0_1"/>
<dbReference type="GeneID" id="13396518"/>
<dbReference type="KEGG" id="ztr:MYCGRDRAFT_96646"/>
<dbReference type="RefSeq" id="XP_003848360.1">
    <property type="nucleotide sequence ID" value="XM_003848312.1"/>
</dbReference>
<dbReference type="InParanoid" id="F9XN20"/>
<keyword evidence="2" id="KW-1185">Reference proteome</keyword>
<dbReference type="AlphaFoldDB" id="F9XN20"/>
<name>F9XN20_ZYMTI</name>
<protein>
    <submittedName>
        <fullName evidence="1">Uncharacterized protein</fullName>
    </submittedName>
</protein>
<gene>
    <name evidence="1" type="ORF">MYCGRDRAFT_96646</name>
</gene>
<evidence type="ECO:0000313" key="2">
    <source>
        <dbReference type="Proteomes" id="UP000008062"/>
    </source>
</evidence>
<dbReference type="EMBL" id="CM001206">
    <property type="protein sequence ID" value="EGP83336.1"/>
    <property type="molecule type" value="Genomic_DNA"/>
</dbReference>
<dbReference type="Proteomes" id="UP000008062">
    <property type="component" value="Chromosome 11"/>
</dbReference>
<dbReference type="VEuPathDB" id="FungiDB:ZTRI_11.248"/>